<gene>
    <name evidence="9" type="ORF">EGY25_01515</name>
</gene>
<reference evidence="9 10" key="1">
    <citation type="submission" date="2019-03" db="EMBL/GenBank/DDBJ databases">
        <title>Draft genome of Brevundimonas sp. a heavy metal resistant soil bacteria.</title>
        <authorList>
            <person name="Soto J."/>
        </authorList>
    </citation>
    <scope>NUCLEOTIDE SEQUENCE [LARGE SCALE GENOMIC DNA]</scope>
    <source>
        <strain evidence="9 10">B-10</strain>
    </source>
</reference>
<accession>A0A4Y9S6Z1</accession>
<evidence type="ECO:0000256" key="5">
    <source>
        <dbReference type="ARBA" id="ARBA00023136"/>
    </source>
</evidence>
<dbReference type="GO" id="GO:0005886">
    <property type="term" value="C:plasma membrane"/>
    <property type="evidence" value="ECO:0007669"/>
    <property type="project" value="UniProtKB-SubCell"/>
</dbReference>
<feature type="transmembrane region" description="Helical" evidence="7">
    <location>
        <begin position="204"/>
        <end position="225"/>
    </location>
</feature>
<dbReference type="Proteomes" id="UP000298216">
    <property type="component" value="Unassembled WGS sequence"/>
</dbReference>
<evidence type="ECO:0000313" key="10">
    <source>
        <dbReference type="Proteomes" id="UP000298216"/>
    </source>
</evidence>
<evidence type="ECO:0000256" key="1">
    <source>
        <dbReference type="ARBA" id="ARBA00004651"/>
    </source>
</evidence>
<sequence length="400" mass="41123">MASPLRRCARRRPDAGRRGRWRGGRGGGSPAGAGRSGRASVGGVVMMAVAGAWARGFWRDRAGVVLTLLLPPLVYLLFAAIFGAGARGEIDTAVVMHDAARTPATAAMQDALARDMGARLRTVEDAGELERAVIDGRADAGILIRPSAGRPPQVVVVSAAGRDVAAAAIQARLEPMAAALAGQVAPPTARVATVQVGPRGDVQAAYYAGAVSVMFVFFAAMHGAMGGLDERRSGLQARLALARGGLAPILAGRAGWLTVVGVMQSAAVFVAAWAKLPDLAPWQAAAGAVTAVLVGFSAAGLALALTAACRSREQAQPLTTFVVLLLAALGGSMAPRFLMPEAFRALGWITPHAWAIEVYQAVVWRAEFAPGVVAGWAVLAALGAAGLGVSLVLERRRAAR</sequence>
<dbReference type="InterPro" id="IPR013525">
    <property type="entry name" value="ABC2_TM"/>
</dbReference>
<feature type="transmembrane region" description="Helical" evidence="7">
    <location>
        <begin position="285"/>
        <end position="306"/>
    </location>
</feature>
<comment type="caution">
    <text evidence="9">The sequence shown here is derived from an EMBL/GenBank/DDBJ whole genome shotgun (WGS) entry which is preliminary data.</text>
</comment>
<organism evidence="9 10">
    <name type="scientific">Brevundimonas intermedia</name>
    <dbReference type="NCBI Taxonomy" id="74315"/>
    <lineage>
        <taxon>Bacteria</taxon>
        <taxon>Pseudomonadati</taxon>
        <taxon>Pseudomonadota</taxon>
        <taxon>Alphaproteobacteria</taxon>
        <taxon>Caulobacterales</taxon>
        <taxon>Caulobacteraceae</taxon>
        <taxon>Brevundimonas</taxon>
    </lineage>
</organism>
<feature type="transmembrane region" description="Helical" evidence="7">
    <location>
        <begin position="65"/>
        <end position="86"/>
    </location>
</feature>
<evidence type="ECO:0000259" key="8">
    <source>
        <dbReference type="Pfam" id="PF12698"/>
    </source>
</evidence>
<dbReference type="GO" id="GO:0140359">
    <property type="term" value="F:ABC-type transporter activity"/>
    <property type="evidence" value="ECO:0007669"/>
    <property type="project" value="InterPro"/>
</dbReference>
<name>A0A4Y9S6Z1_9CAUL</name>
<dbReference type="Pfam" id="PF12698">
    <property type="entry name" value="ABC2_membrane_3"/>
    <property type="match status" value="1"/>
</dbReference>
<feature type="transmembrane region" description="Helical" evidence="7">
    <location>
        <begin position="373"/>
        <end position="393"/>
    </location>
</feature>
<dbReference type="PANTHER" id="PTHR30294:SF38">
    <property type="entry name" value="TRANSPORT PERMEASE PROTEIN"/>
    <property type="match status" value="1"/>
</dbReference>
<keyword evidence="3 7" id="KW-0812">Transmembrane</keyword>
<dbReference type="AlphaFoldDB" id="A0A4Y9S6Z1"/>
<feature type="region of interest" description="Disordered" evidence="6">
    <location>
        <begin position="1"/>
        <end position="38"/>
    </location>
</feature>
<keyword evidence="10" id="KW-1185">Reference proteome</keyword>
<feature type="compositionally biased region" description="Gly residues" evidence="6">
    <location>
        <begin position="24"/>
        <end position="35"/>
    </location>
</feature>
<evidence type="ECO:0000256" key="7">
    <source>
        <dbReference type="SAM" id="Phobius"/>
    </source>
</evidence>
<proteinExistence type="predicted"/>
<evidence type="ECO:0000256" key="6">
    <source>
        <dbReference type="SAM" id="MobiDB-lite"/>
    </source>
</evidence>
<protein>
    <submittedName>
        <fullName evidence="9">ABC transporter permease</fullName>
    </submittedName>
</protein>
<comment type="subcellular location">
    <subcellularLocation>
        <location evidence="1">Cell membrane</location>
        <topology evidence="1">Multi-pass membrane protein</topology>
    </subcellularLocation>
</comment>
<keyword evidence="4 7" id="KW-1133">Transmembrane helix</keyword>
<evidence type="ECO:0000256" key="4">
    <source>
        <dbReference type="ARBA" id="ARBA00022989"/>
    </source>
</evidence>
<dbReference type="PANTHER" id="PTHR30294">
    <property type="entry name" value="MEMBRANE COMPONENT OF ABC TRANSPORTER YHHJ-RELATED"/>
    <property type="match status" value="1"/>
</dbReference>
<feature type="transmembrane region" description="Helical" evidence="7">
    <location>
        <begin position="318"/>
        <end position="338"/>
    </location>
</feature>
<feature type="domain" description="ABC-2 type transporter transmembrane" evidence="8">
    <location>
        <begin position="63"/>
        <end position="385"/>
    </location>
</feature>
<evidence type="ECO:0000256" key="3">
    <source>
        <dbReference type="ARBA" id="ARBA00022692"/>
    </source>
</evidence>
<keyword evidence="2" id="KW-1003">Cell membrane</keyword>
<feature type="transmembrane region" description="Helical" evidence="7">
    <location>
        <begin position="246"/>
        <end position="273"/>
    </location>
</feature>
<dbReference type="OrthoDB" id="3078158at2"/>
<dbReference type="EMBL" id="SPVH01000001">
    <property type="protein sequence ID" value="TFW15298.1"/>
    <property type="molecule type" value="Genomic_DNA"/>
</dbReference>
<evidence type="ECO:0000256" key="2">
    <source>
        <dbReference type="ARBA" id="ARBA00022475"/>
    </source>
</evidence>
<keyword evidence="5 7" id="KW-0472">Membrane</keyword>
<evidence type="ECO:0000313" key="9">
    <source>
        <dbReference type="EMBL" id="TFW15298.1"/>
    </source>
</evidence>
<dbReference type="InterPro" id="IPR051449">
    <property type="entry name" value="ABC-2_transporter_component"/>
</dbReference>